<feature type="transmembrane region" description="Helical" evidence="1">
    <location>
        <begin position="346"/>
        <end position="364"/>
    </location>
</feature>
<name>A0ABY4BGZ3_9FLAO</name>
<accession>A0ABY4BGZ3</accession>
<organism evidence="2 3">
    <name type="scientific">Chryseobacterium oryzae</name>
    <dbReference type="NCBI Taxonomy" id="2929799"/>
    <lineage>
        <taxon>Bacteria</taxon>
        <taxon>Pseudomonadati</taxon>
        <taxon>Bacteroidota</taxon>
        <taxon>Flavobacteriia</taxon>
        <taxon>Flavobacteriales</taxon>
        <taxon>Weeksellaceae</taxon>
        <taxon>Chryseobacterium group</taxon>
        <taxon>Chryseobacterium</taxon>
    </lineage>
</organism>
<feature type="transmembrane region" description="Helical" evidence="1">
    <location>
        <begin position="37"/>
        <end position="57"/>
    </location>
</feature>
<dbReference type="EMBL" id="CP094529">
    <property type="protein sequence ID" value="UOE38009.1"/>
    <property type="molecule type" value="Genomic_DNA"/>
</dbReference>
<keyword evidence="3" id="KW-1185">Reference proteome</keyword>
<keyword evidence="1" id="KW-0812">Transmembrane</keyword>
<keyword evidence="1" id="KW-1133">Transmembrane helix</keyword>
<evidence type="ECO:0000313" key="2">
    <source>
        <dbReference type="EMBL" id="UOE38009.1"/>
    </source>
</evidence>
<keyword evidence="1" id="KW-0472">Membrane</keyword>
<evidence type="ECO:0000313" key="3">
    <source>
        <dbReference type="Proteomes" id="UP000831068"/>
    </source>
</evidence>
<sequence length="383" mass="45265">MLKYLNFISKYIILLYIVGLLYIFLTTGNTLGQEKYLNYTSGYIRRGFVGELLFLLIKHFNISIELLEYNLSITIKVIALLLVNTLIYIKKINFFLIFSPPLMLAGFQFSAGEQYTYGYLDFLLLLIFLSQIIIYYRKNNFTLYCILGIIGILIHEVYFFITIIPSFFILGNKKKLIIYIILSSFLFLLQGIFKGNIHQVEIINQNWNKLGVYNKNIDVLKKFVSTGSINYWWNMIKTTPQKIGFMLNNLYILFFIMLFAFKTQADKKNIKCLIILLCFQNLVFLSLSIIANDFGRWYFLLFTSIVLFYYIKDAKINICNNRINSNSFVFTTFTKILAIIHPYRYIVYLLMGLPFGNWTFNFFYHSLVIKNILKYSNSFFYFL</sequence>
<feature type="transmembrane region" description="Helical" evidence="1">
    <location>
        <begin position="273"/>
        <end position="290"/>
    </location>
</feature>
<gene>
    <name evidence="2" type="ORF">MTP08_13295</name>
</gene>
<feature type="transmembrane region" description="Helical" evidence="1">
    <location>
        <begin position="7"/>
        <end position="25"/>
    </location>
</feature>
<feature type="transmembrane region" description="Helical" evidence="1">
    <location>
        <begin position="243"/>
        <end position="261"/>
    </location>
</feature>
<protein>
    <recommendedName>
        <fullName evidence="4">EpsG family protein</fullName>
    </recommendedName>
</protein>
<feature type="transmembrane region" description="Helical" evidence="1">
    <location>
        <begin position="296"/>
        <end position="311"/>
    </location>
</feature>
<dbReference type="RefSeq" id="WP_243576351.1">
    <property type="nucleotide sequence ID" value="NZ_CP094529.1"/>
</dbReference>
<evidence type="ECO:0008006" key="4">
    <source>
        <dbReference type="Google" id="ProtNLM"/>
    </source>
</evidence>
<reference evidence="2 3" key="1">
    <citation type="submission" date="2022-03" db="EMBL/GenBank/DDBJ databases">
        <title>Chryseobacterium sp. isolated from the Andong Sikhe.</title>
        <authorList>
            <person name="Won M."/>
            <person name="Kim S.-J."/>
            <person name="Kwon S.-W."/>
        </authorList>
    </citation>
    <scope>NUCLEOTIDE SEQUENCE [LARGE SCALE GENOMIC DNA]</scope>
    <source>
        <strain evidence="2 3">ADR-1</strain>
    </source>
</reference>
<feature type="transmembrane region" description="Helical" evidence="1">
    <location>
        <begin position="323"/>
        <end position="340"/>
    </location>
</feature>
<feature type="transmembrane region" description="Helical" evidence="1">
    <location>
        <begin position="141"/>
        <end position="164"/>
    </location>
</feature>
<feature type="transmembrane region" description="Helical" evidence="1">
    <location>
        <begin position="69"/>
        <end position="88"/>
    </location>
</feature>
<proteinExistence type="predicted"/>
<evidence type="ECO:0000256" key="1">
    <source>
        <dbReference type="SAM" id="Phobius"/>
    </source>
</evidence>
<feature type="transmembrane region" description="Helical" evidence="1">
    <location>
        <begin position="118"/>
        <end position="135"/>
    </location>
</feature>
<dbReference type="Proteomes" id="UP000831068">
    <property type="component" value="Chromosome"/>
</dbReference>